<name>A0A7H9AVA8_ZYGMR</name>
<keyword evidence="2" id="KW-1185">Reference proteome</keyword>
<organism evidence="1 2">
    <name type="scientific">Zygotorulaspora mrakii</name>
    <name type="common">Zygosaccharomyces mrakii</name>
    <dbReference type="NCBI Taxonomy" id="42260"/>
    <lineage>
        <taxon>Eukaryota</taxon>
        <taxon>Fungi</taxon>
        <taxon>Dikarya</taxon>
        <taxon>Ascomycota</taxon>
        <taxon>Saccharomycotina</taxon>
        <taxon>Saccharomycetes</taxon>
        <taxon>Saccharomycetales</taxon>
        <taxon>Saccharomycetaceae</taxon>
        <taxon>Zygotorulaspora</taxon>
    </lineage>
</organism>
<protein>
    <submittedName>
        <fullName evidence="1">Uncharacterized protein</fullName>
    </submittedName>
</protein>
<proteinExistence type="predicted"/>
<dbReference type="AlphaFoldDB" id="A0A7H9AVA8"/>
<sequence length="158" mass="18749">MHPKGYCPKTFPSQPICLDCWCKPVHPLASSLWHPCTRLANYFPSFPPILAISFCHRQRKKTNLTSKTQKMKNLSIRKARKRKKINWQIRKRSRTWCRNPDPTPMTHAFSSLFTFSIVEKFFSLSASPKFLEKRREKKKQGPYKEGFKFLILKMVCWI</sequence>
<dbReference type="Proteomes" id="UP000509704">
    <property type="component" value="Chromosome 1"/>
</dbReference>
<dbReference type="KEGG" id="zmk:HG535_0A02060"/>
<accession>A0A7H9AVA8</accession>
<dbReference type="RefSeq" id="XP_037141996.1">
    <property type="nucleotide sequence ID" value="XM_037286101.1"/>
</dbReference>
<dbReference type="EMBL" id="CP058604">
    <property type="protein sequence ID" value="QLG70268.1"/>
    <property type="molecule type" value="Genomic_DNA"/>
</dbReference>
<dbReference type="GeneID" id="59233904"/>
<evidence type="ECO:0000313" key="2">
    <source>
        <dbReference type="Proteomes" id="UP000509704"/>
    </source>
</evidence>
<evidence type="ECO:0000313" key="1">
    <source>
        <dbReference type="EMBL" id="QLG70268.1"/>
    </source>
</evidence>
<reference evidence="1 2" key="1">
    <citation type="submission" date="2020-07" db="EMBL/GenBank/DDBJ databases">
        <title>The yeast mating-type switching endonuclease HO is a domesticated member of an unorthodox homing genetic element family.</title>
        <authorList>
            <person name="Coughlan A.Y."/>
            <person name="Lombardi L."/>
            <person name="Braun-Galleani S."/>
            <person name="Martos A.R."/>
            <person name="Galeote V."/>
            <person name="Bigey F."/>
            <person name="Dequin S."/>
            <person name="Byrne K.P."/>
            <person name="Wolfe K.H."/>
        </authorList>
    </citation>
    <scope>NUCLEOTIDE SEQUENCE [LARGE SCALE GENOMIC DNA]</scope>
    <source>
        <strain evidence="1 2">NRRL Y-6702</strain>
    </source>
</reference>
<gene>
    <name evidence="1" type="ORF">HG535_0A02060</name>
</gene>